<dbReference type="Pfam" id="PF01312">
    <property type="entry name" value="Bac_export_2"/>
    <property type="match status" value="1"/>
</dbReference>
<dbReference type="Proteomes" id="UP000010847">
    <property type="component" value="Chromosome"/>
</dbReference>
<dbReference type="KEGG" id="dmt:DESME_06775"/>
<keyword evidence="2" id="KW-1185">Reference proteome</keyword>
<dbReference type="AlphaFoldDB" id="W0ECK8"/>
<dbReference type="HOGENOM" id="CLU_041013_4_2_9"/>
<accession>W0ECK8</accession>
<proteinExistence type="predicted"/>
<dbReference type="GO" id="GO:0005886">
    <property type="term" value="C:plasma membrane"/>
    <property type="evidence" value="ECO:0007669"/>
    <property type="project" value="TreeGrafter"/>
</dbReference>
<name>W0ECK8_9FIRM</name>
<organism evidence="1 2">
    <name type="scientific">Desulfitobacterium metallireducens DSM 15288</name>
    <dbReference type="NCBI Taxonomy" id="871968"/>
    <lineage>
        <taxon>Bacteria</taxon>
        <taxon>Bacillati</taxon>
        <taxon>Bacillota</taxon>
        <taxon>Clostridia</taxon>
        <taxon>Eubacteriales</taxon>
        <taxon>Desulfitobacteriaceae</taxon>
        <taxon>Desulfitobacterium</taxon>
    </lineage>
</organism>
<dbReference type="PANTHER" id="PTHR30531:SF12">
    <property type="entry name" value="FLAGELLAR BIOSYNTHETIC PROTEIN FLHB"/>
    <property type="match status" value="1"/>
</dbReference>
<dbReference type="OrthoDB" id="9810419at2"/>
<dbReference type="EMBL" id="CP007032">
    <property type="protein sequence ID" value="AHF06796.1"/>
    <property type="molecule type" value="Genomic_DNA"/>
</dbReference>
<dbReference type="InterPro" id="IPR006135">
    <property type="entry name" value="T3SS_substrate_exporter"/>
</dbReference>
<evidence type="ECO:0000313" key="1">
    <source>
        <dbReference type="EMBL" id="AHF06796.1"/>
    </source>
</evidence>
<sequence length="94" mass="10155">MPDATPPKKAVALSYEGSGAPKVIARGTGELAKKIIEVAQTEGIPIQKNEALVEALVHIDLNREIPPQLYVAVAEILALVYKLDSHSQQKLKKT</sequence>
<dbReference type="SUPFAM" id="SSF160544">
    <property type="entry name" value="EscU C-terminal domain-like"/>
    <property type="match status" value="1"/>
</dbReference>
<protein>
    <submittedName>
        <fullName evidence="1">Type III secretion protein</fullName>
    </submittedName>
</protein>
<dbReference type="InterPro" id="IPR029025">
    <property type="entry name" value="T3SS_substrate_exporter_C"/>
</dbReference>
<gene>
    <name evidence="1" type="ORF">DESME_06775</name>
</gene>
<dbReference type="GO" id="GO:0009306">
    <property type="term" value="P:protein secretion"/>
    <property type="evidence" value="ECO:0007669"/>
    <property type="project" value="InterPro"/>
</dbReference>
<evidence type="ECO:0000313" key="2">
    <source>
        <dbReference type="Proteomes" id="UP000010847"/>
    </source>
</evidence>
<dbReference type="STRING" id="871968.DESME_06775"/>
<dbReference type="RefSeq" id="WP_006715525.1">
    <property type="nucleotide sequence ID" value="NZ_CP007032.1"/>
</dbReference>
<dbReference type="Gene3D" id="3.40.1690.10">
    <property type="entry name" value="secretion proteins EscU"/>
    <property type="match status" value="1"/>
</dbReference>
<dbReference type="eggNOG" id="COG2257">
    <property type="taxonomic scope" value="Bacteria"/>
</dbReference>
<dbReference type="PANTHER" id="PTHR30531">
    <property type="entry name" value="FLAGELLAR BIOSYNTHETIC PROTEIN FLHB"/>
    <property type="match status" value="1"/>
</dbReference>
<reference evidence="1 2" key="1">
    <citation type="submission" date="2013-12" db="EMBL/GenBank/DDBJ databases">
        <authorList>
            <consortium name="DOE Joint Genome Institute"/>
            <person name="Smidt H."/>
            <person name="Huntemann M."/>
            <person name="Han J."/>
            <person name="Chen A."/>
            <person name="Kyrpides N."/>
            <person name="Mavromatis K."/>
            <person name="Markowitz V."/>
            <person name="Palaniappan K."/>
            <person name="Ivanova N."/>
            <person name="Schaumberg A."/>
            <person name="Pati A."/>
            <person name="Liolios K."/>
            <person name="Nordberg H.P."/>
            <person name="Cantor M.N."/>
            <person name="Hua S.X."/>
            <person name="Woyke T."/>
        </authorList>
    </citation>
    <scope>NUCLEOTIDE SEQUENCE [LARGE SCALE GENOMIC DNA]</scope>
    <source>
        <strain evidence="2">DSM 15288</strain>
    </source>
</reference>